<organism evidence="2 3">
    <name type="scientific">Orchesella cincta</name>
    <name type="common">Springtail</name>
    <name type="synonym">Podura cincta</name>
    <dbReference type="NCBI Taxonomy" id="48709"/>
    <lineage>
        <taxon>Eukaryota</taxon>
        <taxon>Metazoa</taxon>
        <taxon>Ecdysozoa</taxon>
        <taxon>Arthropoda</taxon>
        <taxon>Hexapoda</taxon>
        <taxon>Collembola</taxon>
        <taxon>Entomobryomorpha</taxon>
        <taxon>Entomobryoidea</taxon>
        <taxon>Orchesellidae</taxon>
        <taxon>Orchesellinae</taxon>
        <taxon>Orchesella</taxon>
    </lineage>
</organism>
<name>A0A1D2N4J3_ORCCI</name>
<evidence type="ECO:0000313" key="3">
    <source>
        <dbReference type="Proteomes" id="UP000094527"/>
    </source>
</evidence>
<keyword evidence="3" id="KW-1185">Reference proteome</keyword>
<dbReference type="Proteomes" id="UP000094527">
    <property type="component" value="Unassembled WGS sequence"/>
</dbReference>
<feature type="compositionally biased region" description="Low complexity" evidence="1">
    <location>
        <begin position="1"/>
        <end position="11"/>
    </location>
</feature>
<feature type="region of interest" description="Disordered" evidence="1">
    <location>
        <begin position="1"/>
        <end position="22"/>
    </location>
</feature>
<dbReference type="EMBL" id="LJIJ01000225">
    <property type="protein sequence ID" value="ODN00194.1"/>
    <property type="molecule type" value="Genomic_DNA"/>
</dbReference>
<evidence type="ECO:0000256" key="1">
    <source>
        <dbReference type="SAM" id="MobiDB-lite"/>
    </source>
</evidence>
<sequence length="96" mass="10519">MQRAIDSFFDANSDDDENNESTDSVMVVDDLKSATTPVSKTFPAVVTLDDVASPGADCKKEKEVESEKRNSGVTELFLQLGTRKTLSNKLEFGWLG</sequence>
<reference evidence="2 3" key="1">
    <citation type="journal article" date="2016" name="Genome Biol. Evol.">
        <title>Gene Family Evolution Reflects Adaptation to Soil Environmental Stressors in the Genome of the Collembolan Orchesella cincta.</title>
        <authorList>
            <person name="Faddeeva-Vakhrusheva A."/>
            <person name="Derks M.F."/>
            <person name="Anvar S.Y."/>
            <person name="Agamennone V."/>
            <person name="Suring W."/>
            <person name="Smit S."/>
            <person name="van Straalen N.M."/>
            <person name="Roelofs D."/>
        </authorList>
    </citation>
    <scope>NUCLEOTIDE SEQUENCE [LARGE SCALE GENOMIC DNA]</scope>
    <source>
        <tissue evidence="2">Mixed pool</tissue>
    </source>
</reference>
<protein>
    <submittedName>
        <fullName evidence="2">Uncharacterized protein</fullName>
    </submittedName>
</protein>
<accession>A0A1D2N4J3</accession>
<evidence type="ECO:0000313" key="2">
    <source>
        <dbReference type="EMBL" id="ODN00194.1"/>
    </source>
</evidence>
<proteinExistence type="predicted"/>
<dbReference type="AlphaFoldDB" id="A0A1D2N4J3"/>
<gene>
    <name evidence="2" type="ORF">Ocin01_06483</name>
</gene>
<comment type="caution">
    <text evidence="2">The sequence shown here is derived from an EMBL/GenBank/DDBJ whole genome shotgun (WGS) entry which is preliminary data.</text>
</comment>